<dbReference type="OrthoDB" id="9814992at2"/>
<proteinExistence type="predicted"/>
<dbReference type="AlphaFoldDB" id="A0A133ZYU6"/>
<dbReference type="PATRIC" id="fig|467210.3.peg.395"/>
<dbReference type="STRING" id="467210.HMPREF1866_00400"/>
<name>A0A133ZYU6_9FIRM</name>
<comment type="caution">
    <text evidence="1">The sequence shown here is derived from an EMBL/GenBank/DDBJ whole genome shotgun (WGS) entry which is preliminary data.</text>
</comment>
<evidence type="ECO:0000313" key="2">
    <source>
        <dbReference type="Proteomes" id="UP000070394"/>
    </source>
</evidence>
<sequence>MAGVLGIPGVINNFNLYYKGTALVGLTGEITLPDFEGTTETLSGPGILGELEEVVIGSFGSMEIEIPFRILDEDAFKLMSPTETLDLTLRASEQYTVKGTGGIDTKGMRVVIRGRQKKLTGGTVKQGGTMDASVTVEVAYIMIEHDGKKRIELDKLNNVYKVNDKDLLAKIRSQC</sequence>
<dbReference type="InterPro" id="IPR006498">
    <property type="entry name" value="Tail_tube"/>
</dbReference>
<evidence type="ECO:0000313" key="1">
    <source>
        <dbReference type="EMBL" id="KXB60619.1"/>
    </source>
</evidence>
<gene>
    <name evidence="1" type="ORF">HMPREF1866_00400</name>
</gene>
<organism evidence="1 2">
    <name type="scientific">Lachnoanaerobaculum saburreum</name>
    <dbReference type="NCBI Taxonomy" id="467210"/>
    <lineage>
        <taxon>Bacteria</taxon>
        <taxon>Bacillati</taxon>
        <taxon>Bacillota</taxon>
        <taxon>Clostridia</taxon>
        <taxon>Lachnospirales</taxon>
        <taxon>Lachnospiraceae</taxon>
        <taxon>Lachnoanaerobaculum</taxon>
    </lineage>
</organism>
<dbReference type="RefSeq" id="WP_060930367.1">
    <property type="nucleotide sequence ID" value="NZ_KQ959775.1"/>
</dbReference>
<protein>
    <submittedName>
        <fullName evidence="1">Phage tail tube protein FII</fullName>
    </submittedName>
</protein>
<reference evidence="2" key="1">
    <citation type="submission" date="2016-01" db="EMBL/GenBank/DDBJ databases">
        <authorList>
            <person name="Mitreva M."/>
            <person name="Pepin K.H."/>
            <person name="Mihindukulasuriya K.A."/>
            <person name="Fulton R."/>
            <person name="Fronick C."/>
            <person name="O'Laughlin M."/>
            <person name="Miner T."/>
            <person name="Herter B."/>
            <person name="Rosa B.A."/>
            <person name="Cordes M."/>
            <person name="Tomlinson C."/>
            <person name="Wollam A."/>
            <person name="Palsikar V.B."/>
            <person name="Mardis E.R."/>
            <person name="Wilson R.K."/>
        </authorList>
    </citation>
    <scope>NUCLEOTIDE SEQUENCE [LARGE SCALE GENOMIC DNA]</scope>
    <source>
        <strain evidence="2">DNF00896</strain>
    </source>
</reference>
<keyword evidence="2" id="KW-1185">Reference proteome</keyword>
<dbReference type="Proteomes" id="UP000070394">
    <property type="component" value="Unassembled WGS sequence"/>
</dbReference>
<dbReference type="EMBL" id="LSDA01000011">
    <property type="protein sequence ID" value="KXB60619.1"/>
    <property type="molecule type" value="Genomic_DNA"/>
</dbReference>
<dbReference type="Pfam" id="PF04985">
    <property type="entry name" value="Phage_tube"/>
    <property type="match status" value="1"/>
</dbReference>
<accession>A0A133ZYU6</accession>